<dbReference type="Pfam" id="PF04149">
    <property type="entry name" value="DUF397"/>
    <property type="match status" value="2"/>
</dbReference>
<feature type="domain" description="DUF397" evidence="1">
    <location>
        <begin position="10"/>
        <end position="28"/>
    </location>
</feature>
<keyword evidence="3" id="KW-1185">Reference proteome</keyword>
<dbReference type="InterPro" id="IPR007278">
    <property type="entry name" value="DUF397"/>
</dbReference>
<dbReference type="EMBL" id="CP031194">
    <property type="protein sequence ID" value="AXG79408.1"/>
    <property type="molecule type" value="Genomic_DNA"/>
</dbReference>
<evidence type="ECO:0000259" key="1">
    <source>
        <dbReference type="Pfam" id="PF04149"/>
    </source>
</evidence>
<proteinExistence type="predicted"/>
<sequence>MSLTDVNAIRWRRSSYSNQDGGQCVEAAARWRKSTYSNSDGGQCLEVATDSGQRAVPVRDSKIPHGPVLVFPAPAFTAFVQAVQSDAFGV</sequence>
<protein>
    <submittedName>
        <fullName evidence="2">DUF397 domain-containing protein</fullName>
    </submittedName>
</protein>
<name>A0A345HRT4_9ACTN</name>
<gene>
    <name evidence="2" type="ORF">DVK44_19100</name>
</gene>
<organism evidence="2 3">
    <name type="scientific">Streptomyces paludis</name>
    <dbReference type="NCBI Taxonomy" id="2282738"/>
    <lineage>
        <taxon>Bacteria</taxon>
        <taxon>Bacillati</taxon>
        <taxon>Actinomycetota</taxon>
        <taxon>Actinomycetes</taxon>
        <taxon>Kitasatosporales</taxon>
        <taxon>Streptomycetaceae</taxon>
        <taxon>Streptomyces</taxon>
    </lineage>
</organism>
<dbReference type="OrthoDB" id="4570646at2"/>
<feature type="domain" description="DUF397" evidence="1">
    <location>
        <begin position="29"/>
        <end position="83"/>
    </location>
</feature>
<dbReference type="KEGG" id="spad:DVK44_19100"/>
<evidence type="ECO:0000313" key="2">
    <source>
        <dbReference type="EMBL" id="AXG79408.1"/>
    </source>
</evidence>
<evidence type="ECO:0000313" key="3">
    <source>
        <dbReference type="Proteomes" id="UP000253868"/>
    </source>
</evidence>
<accession>A0A345HRT4</accession>
<dbReference type="Proteomes" id="UP000253868">
    <property type="component" value="Chromosome"/>
</dbReference>
<dbReference type="RefSeq" id="WP_114660738.1">
    <property type="nucleotide sequence ID" value="NZ_CP031194.1"/>
</dbReference>
<dbReference type="AlphaFoldDB" id="A0A345HRT4"/>
<reference evidence="3" key="1">
    <citation type="submission" date="2018-07" db="EMBL/GenBank/DDBJ databases">
        <authorList>
            <person name="Zhao J."/>
        </authorList>
    </citation>
    <scope>NUCLEOTIDE SEQUENCE [LARGE SCALE GENOMIC DNA]</scope>
    <source>
        <strain evidence="3">GSSD-12</strain>
    </source>
</reference>